<dbReference type="AlphaFoldDB" id="A0AAV7M680"/>
<proteinExistence type="predicted"/>
<reference evidence="1" key="1">
    <citation type="journal article" date="2022" name="bioRxiv">
        <title>Sequencing and chromosome-scale assembly of the giantPleurodeles waltlgenome.</title>
        <authorList>
            <person name="Brown T."/>
            <person name="Elewa A."/>
            <person name="Iarovenko S."/>
            <person name="Subramanian E."/>
            <person name="Araus A.J."/>
            <person name="Petzold A."/>
            <person name="Susuki M."/>
            <person name="Suzuki K.-i.T."/>
            <person name="Hayashi T."/>
            <person name="Toyoda A."/>
            <person name="Oliveira C."/>
            <person name="Osipova E."/>
            <person name="Leigh N.D."/>
            <person name="Simon A."/>
            <person name="Yun M.H."/>
        </authorList>
    </citation>
    <scope>NUCLEOTIDE SEQUENCE</scope>
    <source>
        <strain evidence="1">20211129_DDA</strain>
        <tissue evidence="1">Liver</tissue>
    </source>
</reference>
<gene>
    <name evidence="1" type="ORF">NDU88_004393</name>
</gene>
<evidence type="ECO:0000313" key="2">
    <source>
        <dbReference type="Proteomes" id="UP001066276"/>
    </source>
</evidence>
<keyword evidence="2" id="KW-1185">Reference proteome</keyword>
<evidence type="ECO:0000313" key="1">
    <source>
        <dbReference type="EMBL" id="KAJ1099291.1"/>
    </source>
</evidence>
<comment type="caution">
    <text evidence="1">The sequence shown here is derived from an EMBL/GenBank/DDBJ whole genome shotgun (WGS) entry which is preliminary data.</text>
</comment>
<dbReference type="Proteomes" id="UP001066276">
    <property type="component" value="Chromosome 10"/>
</dbReference>
<protein>
    <submittedName>
        <fullName evidence="1">Uncharacterized protein</fullName>
    </submittedName>
</protein>
<dbReference type="EMBL" id="JANPWB010000014">
    <property type="protein sequence ID" value="KAJ1099291.1"/>
    <property type="molecule type" value="Genomic_DNA"/>
</dbReference>
<name>A0AAV7M680_PLEWA</name>
<sequence length="113" mass="12569">MWNDARPRLALKICQRDIYDGGLGMSNIHYYLHAMHLVVINDWVGGGWSDPAYRLELRSLGYPRIFDILYGGPISRDIPDVTKVTLLGWRVAQRLSGGGDALPSRPRCGGGDT</sequence>
<organism evidence="1 2">
    <name type="scientific">Pleurodeles waltl</name>
    <name type="common">Iberian ribbed newt</name>
    <dbReference type="NCBI Taxonomy" id="8319"/>
    <lineage>
        <taxon>Eukaryota</taxon>
        <taxon>Metazoa</taxon>
        <taxon>Chordata</taxon>
        <taxon>Craniata</taxon>
        <taxon>Vertebrata</taxon>
        <taxon>Euteleostomi</taxon>
        <taxon>Amphibia</taxon>
        <taxon>Batrachia</taxon>
        <taxon>Caudata</taxon>
        <taxon>Salamandroidea</taxon>
        <taxon>Salamandridae</taxon>
        <taxon>Pleurodelinae</taxon>
        <taxon>Pleurodeles</taxon>
    </lineage>
</organism>
<accession>A0AAV7M680</accession>